<dbReference type="Proteomes" id="UP000290407">
    <property type="component" value="Unassembled WGS sequence"/>
</dbReference>
<comment type="caution">
    <text evidence="3">The sequence shown here is derived from an EMBL/GenBank/DDBJ whole genome shotgun (WGS) entry which is preliminary data.</text>
</comment>
<keyword evidence="2" id="KW-0231">Viral genome packaging</keyword>
<evidence type="ECO:0000256" key="1">
    <source>
        <dbReference type="ARBA" id="ARBA00022612"/>
    </source>
</evidence>
<keyword evidence="4" id="KW-1185">Reference proteome</keyword>
<dbReference type="Gene3D" id="1.10.10.1400">
    <property type="entry name" value="Terminase, small subunit, N-terminal DNA-binding domain, HTH motif"/>
    <property type="match status" value="1"/>
</dbReference>
<keyword evidence="1" id="KW-1188">Viral release from host cell</keyword>
<dbReference type="GO" id="GO:0051276">
    <property type="term" value="P:chromosome organization"/>
    <property type="evidence" value="ECO:0007669"/>
    <property type="project" value="InterPro"/>
</dbReference>
<dbReference type="PANTHER" id="PTHR41328">
    <property type="entry name" value="TERMINASE SMALL SUBUNIT-RELATED"/>
    <property type="match status" value="1"/>
</dbReference>
<dbReference type="EMBL" id="SBLB01000001">
    <property type="protein sequence ID" value="RYC70882.1"/>
    <property type="molecule type" value="Genomic_DNA"/>
</dbReference>
<name>A0A4Q2UPP6_9BACT</name>
<evidence type="ECO:0000313" key="3">
    <source>
        <dbReference type="EMBL" id="RYC70882.1"/>
    </source>
</evidence>
<gene>
    <name evidence="3" type="ORF">EQG79_01640</name>
</gene>
<dbReference type="InterPro" id="IPR005335">
    <property type="entry name" value="Terminase_ssu"/>
</dbReference>
<accession>A0A4Q2UPP6</accession>
<dbReference type="InterPro" id="IPR052404">
    <property type="entry name" value="SPP1-like_terminase"/>
</dbReference>
<organism evidence="3 4">
    <name type="scientific">Spirosoma sordidisoli</name>
    <dbReference type="NCBI Taxonomy" id="2502893"/>
    <lineage>
        <taxon>Bacteria</taxon>
        <taxon>Pseudomonadati</taxon>
        <taxon>Bacteroidota</taxon>
        <taxon>Cytophagia</taxon>
        <taxon>Cytophagales</taxon>
        <taxon>Cytophagaceae</taxon>
        <taxon>Spirosoma</taxon>
    </lineage>
</organism>
<reference evidence="3 4" key="1">
    <citation type="submission" date="2019-01" db="EMBL/GenBank/DDBJ databases">
        <title>Spirosoma flava sp. nov., a propanil-degrading bacterium isolated from herbicide-contaminated soil.</title>
        <authorList>
            <person name="Zhang L."/>
            <person name="Jiang J.-D."/>
        </authorList>
    </citation>
    <scope>NUCLEOTIDE SEQUENCE [LARGE SCALE GENOMIC DNA]</scope>
    <source>
        <strain evidence="3 4">TY50</strain>
    </source>
</reference>
<dbReference type="PANTHER" id="PTHR41328:SF2">
    <property type="entry name" value="TERMINASE SMALL SUBUNIT"/>
    <property type="match status" value="1"/>
</dbReference>
<proteinExistence type="predicted"/>
<dbReference type="InterPro" id="IPR038713">
    <property type="entry name" value="Terminase_Gp1_N_sf"/>
</dbReference>
<dbReference type="Pfam" id="PF03592">
    <property type="entry name" value="Terminase_2"/>
    <property type="match status" value="1"/>
</dbReference>
<evidence type="ECO:0000313" key="4">
    <source>
        <dbReference type="Proteomes" id="UP000290407"/>
    </source>
</evidence>
<protein>
    <submittedName>
        <fullName evidence="3">Terminase small subunit</fullName>
    </submittedName>
</protein>
<dbReference type="AlphaFoldDB" id="A0A4Q2UPP6"/>
<evidence type="ECO:0000256" key="2">
    <source>
        <dbReference type="ARBA" id="ARBA00023219"/>
    </source>
</evidence>
<sequence>MVRIIVQRITTMEEEPISDLPIDTDKPWHDGLTDKQRRFVEEYVKDQNGARAARVAGYSEHSDDEIAYENLRKPQIRGAIDAYLNAKSMSAAEAVHLLTQWGRGTLEHFIAADGQLDIESDQARAHIHLLKDIEQVKTVHTSETGVTETIRTKLRLNDPMTAVSKILEVHGRIIQRRDVTSAGKAIHNVVFYMPDNGRDPQNEQAADH</sequence>